<accession>A0ABP1PTG3</accession>
<comment type="caution">
    <text evidence="1">The sequence shown here is derived from an EMBL/GenBank/DDBJ whole genome shotgun (WGS) entry which is preliminary data.</text>
</comment>
<evidence type="ECO:0000313" key="2">
    <source>
        <dbReference type="Proteomes" id="UP001642540"/>
    </source>
</evidence>
<evidence type="ECO:0000313" key="1">
    <source>
        <dbReference type="EMBL" id="CAL8076830.1"/>
    </source>
</evidence>
<dbReference type="EMBL" id="CAXLJM020000012">
    <property type="protein sequence ID" value="CAL8076830.1"/>
    <property type="molecule type" value="Genomic_DNA"/>
</dbReference>
<keyword evidence="2" id="KW-1185">Reference proteome</keyword>
<dbReference type="Proteomes" id="UP001642540">
    <property type="component" value="Unassembled WGS sequence"/>
</dbReference>
<proteinExistence type="predicted"/>
<reference evidence="1 2" key="1">
    <citation type="submission" date="2024-08" db="EMBL/GenBank/DDBJ databases">
        <authorList>
            <person name="Cucini C."/>
            <person name="Frati F."/>
        </authorList>
    </citation>
    <scope>NUCLEOTIDE SEQUENCE [LARGE SCALE GENOMIC DNA]</scope>
</reference>
<protein>
    <submittedName>
        <fullName evidence="1">Uncharacterized protein</fullName>
    </submittedName>
</protein>
<sequence>MEERKDSDSVHTKLSMLFASHARASSLPVVVVHMTSCDVGEGAGESVNLSLAEIAFTALSVDDSLLESYYIFVDPAAGGLAQLAKKEDAAVATDIFEKIQASTSKNFGRRTRNRRCAASMENMLTACLLNSMDVELFQKFCKRE</sequence>
<gene>
    <name evidence="1" type="ORF">ODALV1_LOCUS3605</name>
</gene>
<name>A0ABP1PTG3_9HEXA</name>
<organism evidence="1 2">
    <name type="scientific">Orchesella dallaii</name>
    <dbReference type="NCBI Taxonomy" id="48710"/>
    <lineage>
        <taxon>Eukaryota</taxon>
        <taxon>Metazoa</taxon>
        <taxon>Ecdysozoa</taxon>
        <taxon>Arthropoda</taxon>
        <taxon>Hexapoda</taxon>
        <taxon>Collembola</taxon>
        <taxon>Entomobryomorpha</taxon>
        <taxon>Entomobryoidea</taxon>
        <taxon>Orchesellidae</taxon>
        <taxon>Orchesellinae</taxon>
        <taxon>Orchesella</taxon>
    </lineage>
</organism>